<evidence type="ECO:0000313" key="9">
    <source>
        <dbReference type="Ensembl" id="ENSSSCP00015004065.1"/>
    </source>
</evidence>
<feature type="region of interest" description="Disordered" evidence="8">
    <location>
        <begin position="335"/>
        <end position="400"/>
    </location>
</feature>
<organism evidence="9 10">
    <name type="scientific">Sus scrofa</name>
    <name type="common">Pig</name>
    <dbReference type="NCBI Taxonomy" id="9823"/>
    <lineage>
        <taxon>Eukaryota</taxon>
        <taxon>Metazoa</taxon>
        <taxon>Chordata</taxon>
        <taxon>Craniata</taxon>
        <taxon>Vertebrata</taxon>
        <taxon>Euteleostomi</taxon>
        <taxon>Mammalia</taxon>
        <taxon>Eutheria</taxon>
        <taxon>Laurasiatheria</taxon>
        <taxon>Artiodactyla</taxon>
        <taxon>Suina</taxon>
        <taxon>Suidae</taxon>
        <taxon>Sus</taxon>
    </lineage>
</organism>
<evidence type="ECO:0000256" key="5">
    <source>
        <dbReference type="ARBA" id="ARBA00023128"/>
    </source>
</evidence>
<reference evidence="9" key="1">
    <citation type="submission" date="2025-08" db="UniProtKB">
        <authorList>
            <consortium name="Ensembl"/>
        </authorList>
    </citation>
    <scope>IDENTIFICATION</scope>
</reference>
<feature type="compositionally biased region" description="Polar residues" evidence="8">
    <location>
        <begin position="366"/>
        <end position="376"/>
    </location>
</feature>
<dbReference type="Proteomes" id="UP000694726">
    <property type="component" value="Unplaced"/>
</dbReference>
<feature type="compositionally biased region" description="Polar residues" evidence="8">
    <location>
        <begin position="343"/>
        <end position="353"/>
    </location>
</feature>
<name>A0A8D0MIB2_PIG</name>
<evidence type="ECO:0000313" key="10">
    <source>
        <dbReference type="Proteomes" id="UP000694726"/>
    </source>
</evidence>
<evidence type="ECO:0000256" key="6">
    <source>
        <dbReference type="ARBA" id="ARBA00023136"/>
    </source>
</evidence>
<keyword evidence="4 7" id="KW-1133">Transmembrane helix</keyword>
<feature type="compositionally biased region" description="Low complexity" evidence="8">
    <location>
        <begin position="378"/>
        <end position="392"/>
    </location>
</feature>
<keyword evidence="5 7" id="KW-0496">Mitochondrion</keyword>
<evidence type="ECO:0000256" key="2">
    <source>
        <dbReference type="ARBA" id="ARBA00010904"/>
    </source>
</evidence>
<comment type="function">
    <text evidence="7">Component of the MICOS complex, a large protein complex of the mitochondrial inner membrane that plays crucial roles in the maintenance of crista junctions, inner membrane architecture, and formation of contact sites to the outer membrane.</text>
</comment>
<dbReference type="Ensembl" id="ENSSSCT00015010273.1">
    <property type="protein sequence ID" value="ENSSSCP00015004065.1"/>
    <property type="gene ID" value="ENSSSCG00015007565.1"/>
</dbReference>
<comment type="subcellular location">
    <subcellularLocation>
        <location evidence="7">Mitochondrion inner membrane</location>
    </subcellularLocation>
    <subcellularLocation>
        <location evidence="1">Mitochondrion membrane</location>
    </subcellularLocation>
</comment>
<evidence type="ECO:0000256" key="8">
    <source>
        <dbReference type="SAM" id="MobiDB-lite"/>
    </source>
</evidence>
<keyword evidence="6 7" id="KW-0472">Membrane</keyword>
<keyword evidence="3 7" id="KW-0812">Transmembrane</keyword>
<comment type="subunit">
    <text evidence="7">Component of the mitochondrial contact site and cristae organizing system (MICOS) complex.</text>
</comment>
<comment type="similarity">
    <text evidence="2">Belongs to the apolipoprotein O/MICOS complex subunit Mic27 family.</text>
</comment>
<dbReference type="InterPro" id="IPR033182">
    <property type="entry name" value="MIC26/MIC27_animal"/>
</dbReference>
<dbReference type="Pfam" id="PF09769">
    <property type="entry name" value="ApoO"/>
    <property type="match status" value="1"/>
</dbReference>
<dbReference type="AlphaFoldDB" id="A0A8D0MIB2"/>
<dbReference type="GO" id="GO:0061617">
    <property type="term" value="C:MICOS complex"/>
    <property type="evidence" value="ECO:0007669"/>
    <property type="project" value="UniProtKB-UniRule"/>
</dbReference>
<evidence type="ECO:0000256" key="1">
    <source>
        <dbReference type="ARBA" id="ARBA00004325"/>
    </source>
</evidence>
<dbReference type="PANTHER" id="PTHR14564">
    <property type="entry name" value="MICOS COMPLEX SUBUNIT MIC26 / MIC27 FAMILY MEMBER"/>
    <property type="match status" value="1"/>
</dbReference>
<proteinExistence type="inferred from homology"/>
<sequence length="485" mass="53824">MAAFRMRKLTTMPVGLICASVSVHVAKEEESRKQLVKPEQLPIYTAPPLQSKYVEEQPGRLQVGFASIRTTTGRYLGWCKSAYVFVKNGIKDAVQFGKDAYVYLKNPPRDFLPKIGVITVSGLAGFVSARKGSRFKKIAYPLGLATIGATVCYPVQSVIIAKVTGKKAYTTSQEIYEAVKSLWTKNSKKESLPEPKEKTKLGNSAKIAIPAKTAQNLKQSVPLPTELSSETKTKSESTSASCTSVTDFDDCPGNITDFCPANSVCACKDGKPFCKCPNFRGQWGNYWYMGVKCDQLWNTLDLILVAALPGIGLALLVGVTIQTIYYCKKRSKKDTNDHREQRSLSGLQPQHNSAHAFHTAMRPQHDQGQNPWSPSFHSVLPRSPVSPPQQSSGRNYNMTHEPKEDSAYIYPSYNWDGSLGTAKPEGSYGDKYSLTMHMKPLFNMSTPGIPQSSYIQRERQQTGYPGSEEPEIPYRIGRVQMKPNY</sequence>
<accession>A0A8D0MIB2</accession>
<feature type="transmembrane region" description="Helical" evidence="7">
    <location>
        <begin position="302"/>
        <end position="326"/>
    </location>
</feature>
<dbReference type="InterPro" id="IPR019166">
    <property type="entry name" value="MIC26/MIC27"/>
</dbReference>
<evidence type="ECO:0000256" key="4">
    <source>
        <dbReference type="ARBA" id="ARBA00022989"/>
    </source>
</evidence>
<keyword evidence="7" id="KW-0999">Mitochondrion inner membrane</keyword>
<evidence type="ECO:0000256" key="3">
    <source>
        <dbReference type="ARBA" id="ARBA00022692"/>
    </source>
</evidence>
<protein>
    <recommendedName>
        <fullName evidence="7">MICOS complex subunit</fullName>
    </recommendedName>
</protein>
<evidence type="ECO:0000256" key="7">
    <source>
        <dbReference type="RuleBase" id="RU363021"/>
    </source>
</evidence>
<dbReference type="GO" id="GO:0042407">
    <property type="term" value="P:cristae formation"/>
    <property type="evidence" value="ECO:0007669"/>
    <property type="project" value="InterPro"/>
</dbReference>